<dbReference type="GeneID" id="81366603"/>
<sequence length="55" mass="6169">MPATDSLQPPLTPEERAVIKTYGSWTNFMQSYGLKPWDDDDVQEGMAILRGLVQA</sequence>
<dbReference type="Proteomes" id="UP001147747">
    <property type="component" value="Unassembled WGS sequence"/>
</dbReference>
<dbReference type="AlphaFoldDB" id="A0A9W9WAA0"/>
<evidence type="ECO:0000313" key="2">
    <source>
        <dbReference type="Proteomes" id="UP001147747"/>
    </source>
</evidence>
<reference evidence="1" key="1">
    <citation type="submission" date="2022-12" db="EMBL/GenBank/DDBJ databases">
        <authorList>
            <person name="Petersen C."/>
        </authorList>
    </citation>
    <scope>NUCLEOTIDE SEQUENCE</scope>
    <source>
        <strain evidence="1">IBT 29677</strain>
    </source>
</reference>
<accession>A0A9W9WAA0</accession>
<dbReference type="EMBL" id="JAPZBU010000004">
    <property type="protein sequence ID" value="KAJ5409103.1"/>
    <property type="molecule type" value="Genomic_DNA"/>
</dbReference>
<dbReference type="RefSeq" id="XP_056493418.1">
    <property type="nucleotide sequence ID" value="XM_056627623.1"/>
</dbReference>
<name>A0A9W9WAA0_9EURO</name>
<organism evidence="1 2">
    <name type="scientific">Penicillium cosmopolitanum</name>
    <dbReference type="NCBI Taxonomy" id="1131564"/>
    <lineage>
        <taxon>Eukaryota</taxon>
        <taxon>Fungi</taxon>
        <taxon>Dikarya</taxon>
        <taxon>Ascomycota</taxon>
        <taxon>Pezizomycotina</taxon>
        <taxon>Eurotiomycetes</taxon>
        <taxon>Eurotiomycetidae</taxon>
        <taxon>Eurotiales</taxon>
        <taxon>Aspergillaceae</taxon>
        <taxon>Penicillium</taxon>
    </lineage>
</organism>
<keyword evidence="2" id="KW-1185">Reference proteome</keyword>
<protein>
    <submittedName>
        <fullName evidence="1">Uncharacterized protein</fullName>
    </submittedName>
</protein>
<dbReference type="OrthoDB" id="4232400at2759"/>
<gene>
    <name evidence="1" type="ORF">N7509_002986</name>
</gene>
<evidence type="ECO:0000313" key="1">
    <source>
        <dbReference type="EMBL" id="KAJ5409103.1"/>
    </source>
</evidence>
<reference evidence="1" key="2">
    <citation type="journal article" date="2023" name="IMA Fungus">
        <title>Comparative genomic study of the Penicillium genus elucidates a diverse pangenome and 15 lateral gene transfer events.</title>
        <authorList>
            <person name="Petersen C."/>
            <person name="Sorensen T."/>
            <person name="Nielsen M.R."/>
            <person name="Sondergaard T.E."/>
            <person name="Sorensen J.L."/>
            <person name="Fitzpatrick D.A."/>
            <person name="Frisvad J.C."/>
            <person name="Nielsen K.L."/>
        </authorList>
    </citation>
    <scope>NUCLEOTIDE SEQUENCE</scope>
    <source>
        <strain evidence="1">IBT 29677</strain>
    </source>
</reference>
<proteinExistence type="predicted"/>
<comment type="caution">
    <text evidence="1">The sequence shown here is derived from an EMBL/GenBank/DDBJ whole genome shotgun (WGS) entry which is preliminary data.</text>
</comment>